<gene>
    <name evidence="2" type="ORF">DM02DRAFT_633974</name>
</gene>
<reference evidence="2 3" key="1">
    <citation type="journal article" date="2018" name="Sci. Rep.">
        <title>Comparative genomics provides insights into the lifestyle and reveals functional heterogeneity of dark septate endophytic fungi.</title>
        <authorList>
            <person name="Knapp D.G."/>
            <person name="Nemeth J.B."/>
            <person name="Barry K."/>
            <person name="Hainaut M."/>
            <person name="Henrissat B."/>
            <person name="Johnson J."/>
            <person name="Kuo A."/>
            <person name="Lim J.H.P."/>
            <person name="Lipzen A."/>
            <person name="Nolan M."/>
            <person name="Ohm R.A."/>
            <person name="Tamas L."/>
            <person name="Grigoriev I.V."/>
            <person name="Spatafora J.W."/>
            <person name="Nagy L.G."/>
            <person name="Kovacs G.M."/>
        </authorList>
    </citation>
    <scope>NUCLEOTIDE SEQUENCE [LARGE SCALE GENOMIC DNA]</scope>
    <source>
        <strain evidence="2 3">DSE2036</strain>
    </source>
</reference>
<dbReference type="EMBL" id="KZ805550">
    <property type="protein sequence ID" value="PVH94116.1"/>
    <property type="molecule type" value="Genomic_DNA"/>
</dbReference>
<keyword evidence="1" id="KW-0472">Membrane</keyword>
<feature type="transmembrane region" description="Helical" evidence="1">
    <location>
        <begin position="12"/>
        <end position="33"/>
    </location>
</feature>
<dbReference type="AlphaFoldDB" id="A0A2V1D7M8"/>
<keyword evidence="1" id="KW-1133">Transmembrane helix</keyword>
<proteinExistence type="predicted"/>
<organism evidence="2 3">
    <name type="scientific">Periconia macrospinosa</name>
    <dbReference type="NCBI Taxonomy" id="97972"/>
    <lineage>
        <taxon>Eukaryota</taxon>
        <taxon>Fungi</taxon>
        <taxon>Dikarya</taxon>
        <taxon>Ascomycota</taxon>
        <taxon>Pezizomycotina</taxon>
        <taxon>Dothideomycetes</taxon>
        <taxon>Pleosporomycetidae</taxon>
        <taxon>Pleosporales</taxon>
        <taxon>Massarineae</taxon>
        <taxon>Periconiaceae</taxon>
        <taxon>Periconia</taxon>
    </lineage>
</organism>
<dbReference type="Proteomes" id="UP000244855">
    <property type="component" value="Unassembled WGS sequence"/>
</dbReference>
<keyword evidence="1" id="KW-0812">Transmembrane</keyword>
<dbReference type="OrthoDB" id="10609238at2759"/>
<protein>
    <submittedName>
        <fullName evidence="2">Uncharacterized protein</fullName>
    </submittedName>
</protein>
<name>A0A2V1D7M8_9PLEO</name>
<evidence type="ECO:0000313" key="2">
    <source>
        <dbReference type="EMBL" id="PVH94116.1"/>
    </source>
</evidence>
<accession>A0A2V1D7M8</accession>
<feature type="transmembrane region" description="Helical" evidence="1">
    <location>
        <begin position="76"/>
        <end position="101"/>
    </location>
</feature>
<evidence type="ECO:0000313" key="3">
    <source>
        <dbReference type="Proteomes" id="UP000244855"/>
    </source>
</evidence>
<keyword evidence="3" id="KW-1185">Reference proteome</keyword>
<evidence type="ECO:0000256" key="1">
    <source>
        <dbReference type="SAM" id="Phobius"/>
    </source>
</evidence>
<sequence>MKNGRFERYSTLVFSLIQIGLLAAVCAAAVASLNKNQQVRWMDAACSSTLQIYAGVNQTYRHRSAGGNYVEFLQSLIFIALLNAISALAQFCGTIIIYCLALKGRGITRKTYYGIVLMQLHHSSGTDTDTGGAVRLESMRTAGSIQESI</sequence>